<protein>
    <submittedName>
        <fullName evidence="2">Uncharacterized protein</fullName>
    </submittedName>
</protein>
<sequence length="106" mass="10435">MSSSNTNAYAAGTEPTVSGTKADGSAGANAAQGLGDKVKGGWNVFHGAGEAIRGNANSFIDNLGEQVAGRDPSQQPQSHSAGGERPAGVAAKGADEIQQGVAGLKK</sequence>
<reference evidence="2" key="2">
    <citation type="submission" date="2016-07" db="EMBL/GenBank/DDBJ databases">
        <title>Evolution of pathogenesis and genome organization in the Tremellales.</title>
        <authorList>
            <person name="Cuomo C."/>
            <person name="Litvintseva A."/>
            <person name="Heitman J."/>
            <person name="Chen Y."/>
            <person name="Sun S."/>
            <person name="Springer D."/>
            <person name="Dromer F."/>
            <person name="Young S."/>
            <person name="Zeng Q."/>
            <person name="Chapman S."/>
            <person name="Gujja S."/>
            <person name="Saif S."/>
            <person name="Birren B."/>
        </authorList>
    </citation>
    <scope>NUCLEOTIDE SEQUENCE</scope>
    <source>
        <strain evidence="2">CBS 10737</strain>
    </source>
</reference>
<evidence type="ECO:0000256" key="1">
    <source>
        <dbReference type="SAM" id="MobiDB-lite"/>
    </source>
</evidence>
<evidence type="ECO:0000313" key="2">
    <source>
        <dbReference type="EMBL" id="OCF53388.1"/>
    </source>
</evidence>
<feature type="region of interest" description="Disordered" evidence="1">
    <location>
        <begin position="62"/>
        <end position="106"/>
    </location>
</feature>
<gene>
    <name evidence="2" type="ORF">I206_00690</name>
</gene>
<name>A0A1B9ICL4_9TREE</name>
<organism evidence="2">
    <name type="scientific">Kwoniella pini CBS 10737</name>
    <dbReference type="NCBI Taxonomy" id="1296096"/>
    <lineage>
        <taxon>Eukaryota</taxon>
        <taxon>Fungi</taxon>
        <taxon>Dikarya</taxon>
        <taxon>Basidiomycota</taxon>
        <taxon>Agaricomycotina</taxon>
        <taxon>Tremellomycetes</taxon>
        <taxon>Tremellales</taxon>
        <taxon>Cryptococcaceae</taxon>
        <taxon>Kwoniella</taxon>
    </lineage>
</organism>
<dbReference type="OrthoDB" id="2590867at2759"/>
<feature type="region of interest" description="Disordered" evidence="1">
    <location>
        <begin position="1"/>
        <end position="40"/>
    </location>
</feature>
<dbReference type="EMBL" id="KI894007">
    <property type="protein sequence ID" value="OCF53388.1"/>
    <property type="molecule type" value="Genomic_DNA"/>
</dbReference>
<reference evidence="2" key="1">
    <citation type="submission" date="2013-07" db="EMBL/GenBank/DDBJ databases">
        <title>The Genome Sequence of Cryptococcus pinus CBS10737.</title>
        <authorList>
            <consortium name="The Broad Institute Genome Sequencing Platform"/>
            <person name="Cuomo C."/>
            <person name="Litvintseva A."/>
            <person name="Chen Y."/>
            <person name="Heitman J."/>
            <person name="Sun S."/>
            <person name="Springer D."/>
            <person name="Dromer F."/>
            <person name="Young S.K."/>
            <person name="Zeng Q."/>
            <person name="Gargeya S."/>
            <person name="Fitzgerald M."/>
            <person name="Abouelleil A."/>
            <person name="Alvarado L."/>
            <person name="Berlin A.M."/>
            <person name="Chapman S.B."/>
            <person name="Dewar J."/>
            <person name="Goldberg J."/>
            <person name="Griggs A."/>
            <person name="Gujja S."/>
            <person name="Hansen M."/>
            <person name="Howarth C."/>
            <person name="Imamovic A."/>
            <person name="Larimer J."/>
            <person name="McCowan C."/>
            <person name="Murphy C."/>
            <person name="Pearson M."/>
            <person name="Priest M."/>
            <person name="Roberts A."/>
            <person name="Saif S."/>
            <person name="Shea T."/>
            <person name="Sykes S."/>
            <person name="Wortman J."/>
            <person name="Nusbaum C."/>
            <person name="Birren B."/>
        </authorList>
    </citation>
    <scope>NUCLEOTIDE SEQUENCE [LARGE SCALE GENOMIC DNA]</scope>
    <source>
        <strain evidence="2">CBS 10737</strain>
    </source>
</reference>
<proteinExistence type="predicted"/>
<dbReference type="AlphaFoldDB" id="A0A1B9ICL4"/>
<accession>A0A1B9ICL4</accession>